<dbReference type="PANTHER" id="PTHR34475:SF1">
    <property type="entry name" value="CYTOSKELETON PROTEIN RODZ"/>
    <property type="match status" value="1"/>
</dbReference>
<dbReference type="EMBL" id="JBHPBY010000114">
    <property type="protein sequence ID" value="MFC1850654.1"/>
    <property type="molecule type" value="Genomic_DNA"/>
</dbReference>
<proteinExistence type="predicted"/>
<dbReference type="Pfam" id="PF13413">
    <property type="entry name" value="HTH_25"/>
    <property type="match status" value="1"/>
</dbReference>
<dbReference type="InterPro" id="IPR050400">
    <property type="entry name" value="Bact_Cytoskel_RodZ"/>
</dbReference>
<evidence type="ECO:0000313" key="2">
    <source>
        <dbReference type="EMBL" id="MFC1850654.1"/>
    </source>
</evidence>
<accession>A0ABV6YWR6</accession>
<evidence type="ECO:0000313" key="3">
    <source>
        <dbReference type="Proteomes" id="UP001594351"/>
    </source>
</evidence>
<keyword evidence="1" id="KW-0812">Transmembrane</keyword>
<sequence>MTSSNKDSFGAYLKTERELRQISLEEIAVTTKIKLEYLRALEEDRFEVLPNETFIRGYIRAYSKFCGLNEDDVLVNYEFFDQLRTNTSPDQIATPVQDDATPNNRAWIIGLLLLGTIALSFLLAYLFNQFSPP</sequence>
<evidence type="ECO:0000256" key="1">
    <source>
        <dbReference type="SAM" id="Phobius"/>
    </source>
</evidence>
<keyword evidence="1" id="KW-1133">Transmembrane helix</keyword>
<keyword evidence="3" id="KW-1185">Reference proteome</keyword>
<gene>
    <name evidence="2" type="ORF">ACFL27_10720</name>
</gene>
<dbReference type="InterPro" id="IPR010982">
    <property type="entry name" value="Lambda_DNA-bd_dom_sf"/>
</dbReference>
<dbReference type="Proteomes" id="UP001594351">
    <property type="component" value="Unassembled WGS sequence"/>
</dbReference>
<feature type="transmembrane region" description="Helical" evidence="1">
    <location>
        <begin position="106"/>
        <end position="127"/>
    </location>
</feature>
<dbReference type="PANTHER" id="PTHR34475">
    <property type="match status" value="1"/>
</dbReference>
<name>A0ABV6YWR6_UNCC1</name>
<protein>
    <submittedName>
        <fullName evidence="2">Helix-turn-helix domain-containing protein</fullName>
    </submittedName>
</protein>
<reference evidence="2 3" key="1">
    <citation type="submission" date="2024-09" db="EMBL/GenBank/DDBJ databases">
        <title>Laminarin stimulates single cell rates of sulfate reduction while oxygen inhibits transcriptomic activity in coastal marine sediment.</title>
        <authorList>
            <person name="Lindsay M."/>
            <person name="Orcutt B."/>
            <person name="Emerson D."/>
            <person name="Stepanauskas R."/>
            <person name="D'Angelo T."/>
        </authorList>
    </citation>
    <scope>NUCLEOTIDE SEQUENCE [LARGE SCALE GENOMIC DNA]</scope>
    <source>
        <strain evidence="2">SAG AM-311-K15</strain>
    </source>
</reference>
<organism evidence="2 3">
    <name type="scientific">candidate division CSSED10-310 bacterium</name>
    <dbReference type="NCBI Taxonomy" id="2855610"/>
    <lineage>
        <taxon>Bacteria</taxon>
        <taxon>Bacteria division CSSED10-310</taxon>
    </lineage>
</organism>
<keyword evidence="1" id="KW-0472">Membrane</keyword>
<comment type="caution">
    <text evidence="2">The sequence shown here is derived from an EMBL/GenBank/DDBJ whole genome shotgun (WGS) entry which is preliminary data.</text>
</comment>
<dbReference type="Gene3D" id="1.10.260.40">
    <property type="entry name" value="lambda repressor-like DNA-binding domains"/>
    <property type="match status" value="1"/>
</dbReference>